<dbReference type="PANTHER" id="PTHR45266:SF3">
    <property type="entry name" value="OXALOACETATE DECARBOXYLASE ALPHA CHAIN"/>
    <property type="match status" value="1"/>
</dbReference>
<reference evidence="3" key="1">
    <citation type="submission" date="2018-05" db="EMBL/GenBank/DDBJ databases">
        <authorList>
            <person name="Lanie J.A."/>
            <person name="Ng W.-L."/>
            <person name="Kazmierczak K.M."/>
            <person name="Andrzejewski T.M."/>
            <person name="Davidsen T.M."/>
            <person name="Wayne K.J."/>
            <person name="Tettelin H."/>
            <person name="Glass J.I."/>
            <person name="Rusch D."/>
            <person name="Podicherti R."/>
            <person name="Tsui H.-C.T."/>
            <person name="Winkler M.E."/>
        </authorList>
    </citation>
    <scope>NUCLEOTIDE SEQUENCE</scope>
</reference>
<dbReference type="Pfam" id="PF00364">
    <property type="entry name" value="Biotin_lipoyl"/>
    <property type="match status" value="1"/>
</dbReference>
<gene>
    <name evidence="3" type="ORF">METZ01_LOCUS509420</name>
</gene>
<dbReference type="PANTHER" id="PTHR45266">
    <property type="entry name" value="OXALOACETATE DECARBOXYLASE ALPHA CHAIN"/>
    <property type="match status" value="1"/>
</dbReference>
<sequence>MNAPMTGRIIEINVAEGDGVSVGDMLVVIESMKMENEVFSQHEGTLSKLMVADDQNVSEGDPMLEITTD</sequence>
<evidence type="ECO:0000256" key="1">
    <source>
        <dbReference type="ARBA" id="ARBA00023267"/>
    </source>
</evidence>
<dbReference type="SUPFAM" id="SSF51230">
    <property type="entry name" value="Single hybrid motif"/>
    <property type="match status" value="1"/>
</dbReference>
<feature type="domain" description="Lipoyl-binding" evidence="2">
    <location>
        <begin position="1"/>
        <end position="67"/>
    </location>
</feature>
<dbReference type="Gene3D" id="2.40.50.100">
    <property type="match status" value="1"/>
</dbReference>
<keyword evidence="1" id="KW-0092">Biotin</keyword>
<organism evidence="3">
    <name type="scientific">marine metagenome</name>
    <dbReference type="NCBI Taxonomy" id="408172"/>
    <lineage>
        <taxon>unclassified sequences</taxon>
        <taxon>metagenomes</taxon>
        <taxon>ecological metagenomes</taxon>
    </lineage>
</organism>
<dbReference type="CDD" id="cd06850">
    <property type="entry name" value="biotinyl_domain"/>
    <property type="match status" value="1"/>
</dbReference>
<dbReference type="InterPro" id="IPR050709">
    <property type="entry name" value="Biotin_Carboxyl_Carrier/Decarb"/>
</dbReference>
<accession>A0A383EI96</accession>
<dbReference type="InterPro" id="IPR000089">
    <property type="entry name" value="Biotin_lipoyl"/>
</dbReference>
<dbReference type="EMBL" id="UINC01226184">
    <property type="protein sequence ID" value="SVE56566.1"/>
    <property type="molecule type" value="Genomic_DNA"/>
</dbReference>
<name>A0A383EI96_9ZZZZ</name>
<evidence type="ECO:0000259" key="2">
    <source>
        <dbReference type="PROSITE" id="PS50968"/>
    </source>
</evidence>
<protein>
    <recommendedName>
        <fullName evidence="2">Lipoyl-binding domain-containing protein</fullName>
    </recommendedName>
</protein>
<dbReference type="PROSITE" id="PS50968">
    <property type="entry name" value="BIOTINYL_LIPOYL"/>
    <property type="match status" value="1"/>
</dbReference>
<dbReference type="InterPro" id="IPR011053">
    <property type="entry name" value="Single_hybrid_motif"/>
</dbReference>
<proteinExistence type="predicted"/>
<dbReference type="FunFam" id="2.40.50.100:FF:000003">
    <property type="entry name" value="Acetyl-CoA carboxylase biotin carboxyl carrier protein"/>
    <property type="match status" value="1"/>
</dbReference>
<dbReference type="AlphaFoldDB" id="A0A383EI96"/>
<evidence type="ECO:0000313" key="3">
    <source>
        <dbReference type="EMBL" id="SVE56566.1"/>
    </source>
</evidence>